<evidence type="ECO:0000313" key="1">
    <source>
        <dbReference type="EMBL" id="MEZ0474386.1"/>
    </source>
</evidence>
<protein>
    <submittedName>
        <fullName evidence="1">Uncharacterized protein</fullName>
    </submittedName>
</protein>
<name>A0ABV4HNS3_9GAMM</name>
<dbReference type="RefSeq" id="WP_370563544.1">
    <property type="nucleotide sequence ID" value="NZ_JBFWIB010000004.1"/>
</dbReference>
<accession>A0ABV4HNS3</accession>
<comment type="caution">
    <text evidence="1">The sequence shown here is derived from an EMBL/GenBank/DDBJ whole genome shotgun (WGS) entry which is preliminary data.</text>
</comment>
<proteinExistence type="predicted"/>
<dbReference type="Proteomes" id="UP001566331">
    <property type="component" value="Unassembled WGS sequence"/>
</dbReference>
<dbReference type="EMBL" id="JBFWIC010000007">
    <property type="protein sequence ID" value="MEZ0474386.1"/>
    <property type="molecule type" value="Genomic_DNA"/>
</dbReference>
<reference evidence="1 2" key="1">
    <citation type="submission" date="2024-07" db="EMBL/GenBank/DDBJ databases">
        <title>Luteimonas salilacus sp. nov., isolated from the shore soil of Salt Lake in Tibet of China.</title>
        <authorList>
            <person name="Zhang X."/>
            <person name="Li A."/>
        </authorList>
    </citation>
    <scope>NUCLEOTIDE SEQUENCE [LARGE SCALE GENOMIC DNA]</scope>
    <source>
        <strain evidence="1 2">B3-2-R+30</strain>
    </source>
</reference>
<organism evidence="1 2">
    <name type="scientific">Luteimonas salinilitoris</name>
    <dbReference type="NCBI Taxonomy" id="3237697"/>
    <lineage>
        <taxon>Bacteria</taxon>
        <taxon>Pseudomonadati</taxon>
        <taxon>Pseudomonadota</taxon>
        <taxon>Gammaproteobacteria</taxon>
        <taxon>Lysobacterales</taxon>
        <taxon>Lysobacteraceae</taxon>
        <taxon>Luteimonas</taxon>
    </lineage>
</organism>
<gene>
    <name evidence="1" type="ORF">AB6713_07110</name>
</gene>
<evidence type="ECO:0000313" key="2">
    <source>
        <dbReference type="Proteomes" id="UP001566331"/>
    </source>
</evidence>
<sequence length="83" mass="9184">MSFSKSLARVTRAERALQRHERRVDTRLQRFALDWQSTWAPMRIVAAGLASGFLIGRAEPGRVIAYSAGAMRVASLRGKVVAV</sequence>
<keyword evidence="2" id="KW-1185">Reference proteome</keyword>